<evidence type="ECO:0000313" key="8">
    <source>
        <dbReference type="Proteomes" id="UP000298138"/>
    </source>
</evidence>
<keyword evidence="7" id="KW-0808">Transferase</keyword>
<dbReference type="InParanoid" id="A0A4S2N5W7"/>
<dbReference type="Proteomes" id="UP000298138">
    <property type="component" value="Unassembled WGS sequence"/>
</dbReference>
<feature type="domain" description="CAF17 C-terminal" evidence="6">
    <location>
        <begin position="258"/>
        <end position="365"/>
    </location>
</feature>
<name>A0A4S2N5W7_9PEZI</name>
<keyword evidence="7" id="KW-0489">Methyltransferase</keyword>
<evidence type="ECO:0000313" key="7">
    <source>
        <dbReference type="EMBL" id="TGZ84699.1"/>
    </source>
</evidence>
<dbReference type="AlphaFoldDB" id="A0A4S2N5W7"/>
<evidence type="ECO:0000256" key="5">
    <source>
        <dbReference type="ARBA" id="ARBA00093637"/>
    </source>
</evidence>
<gene>
    <name evidence="7" type="ORF">EX30DRAFT_337187</name>
</gene>
<dbReference type="FunCoup" id="A0A4S2N5W7">
    <property type="interactions" value="296"/>
</dbReference>
<proteinExistence type="inferred from homology"/>
<dbReference type="GO" id="GO:0016226">
    <property type="term" value="P:iron-sulfur cluster assembly"/>
    <property type="evidence" value="ECO:0007669"/>
    <property type="project" value="TreeGrafter"/>
</dbReference>
<evidence type="ECO:0000259" key="6">
    <source>
        <dbReference type="Pfam" id="PF25455"/>
    </source>
</evidence>
<keyword evidence="8" id="KW-1185">Reference proteome</keyword>
<dbReference type="EMBL" id="ML220112">
    <property type="protein sequence ID" value="TGZ84699.1"/>
    <property type="molecule type" value="Genomic_DNA"/>
</dbReference>
<dbReference type="PANTHER" id="PTHR22602:SF0">
    <property type="entry name" value="TRANSFERASE CAF17, MITOCHONDRIAL-RELATED"/>
    <property type="match status" value="1"/>
</dbReference>
<dbReference type="PANTHER" id="PTHR22602">
    <property type="entry name" value="TRANSFERASE CAF17, MITOCHONDRIAL-RELATED"/>
    <property type="match status" value="1"/>
</dbReference>
<evidence type="ECO:0000256" key="4">
    <source>
        <dbReference type="ARBA" id="ARBA00093447"/>
    </source>
</evidence>
<reference evidence="7 8" key="1">
    <citation type="submission" date="2019-04" db="EMBL/GenBank/DDBJ databases">
        <title>Comparative genomics and transcriptomics to analyze fruiting body development in filamentous ascomycetes.</title>
        <authorList>
            <consortium name="DOE Joint Genome Institute"/>
            <person name="Lutkenhaus R."/>
            <person name="Traeger S."/>
            <person name="Breuer J."/>
            <person name="Kuo A."/>
            <person name="Lipzen A."/>
            <person name="Pangilinan J."/>
            <person name="Dilworth D."/>
            <person name="Sandor L."/>
            <person name="Poggeler S."/>
            <person name="Barry K."/>
            <person name="Grigoriev I.V."/>
            <person name="Nowrousian M."/>
        </authorList>
    </citation>
    <scope>NUCLEOTIDE SEQUENCE [LARGE SCALE GENOMIC DNA]</scope>
    <source>
        <strain evidence="7 8">CBS 389.68</strain>
    </source>
</reference>
<protein>
    <recommendedName>
        <fullName evidence="5">Iron-sulfur cluster assembly factor IBA57 homolog, mitochondrial</fullName>
    </recommendedName>
</protein>
<dbReference type="InterPro" id="IPR045179">
    <property type="entry name" value="YgfZ/GcvT"/>
</dbReference>
<comment type="similarity">
    <text evidence="4">Belongs to the GcvT family. CAF17/IBA57 subfamily.</text>
</comment>
<sequence length="389" mass="42880">MKIRIRPSALSFSVRSFSTTFPRRSTSLPPVSTPPNAGITNLNSTRRLILLQGPDVPKFLQGITTINVPNITGNKGVYCAFLNSKGRVLFDTFLYPAAHSSLIPSSADPAFIIEADVASTPSLLTHLKRYKLRSKFTIRALEPEKFTLWATWNTLSSLPASIPKSDLGLIDQRAPNFGRRLILPQGSRPEVDADEVDGEVYRLRRYLNGIPEGQAEIIGGSALPQESCMDYMGGIDFRKGCYVGQELTIRTHHTGVVRKRILPVMLYPSSAERPQKLDYTPGLEIPELTTGADIKRVNRKGRSAGKFLARVGNVGLGLCRLEVMTDVKLSDGMEGGWKEEDEFRVERNEEDAAEEIRIKAFVPSWHMLGNTTASQNAPVSNTPLSLGGL</sequence>
<dbReference type="GO" id="GO:0032259">
    <property type="term" value="P:methylation"/>
    <property type="evidence" value="ECO:0007669"/>
    <property type="project" value="UniProtKB-KW"/>
</dbReference>
<dbReference type="GO" id="GO:0008168">
    <property type="term" value="F:methyltransferase activity"/>
    <property type="evidence" value="ECO:0007669"/>
    <property type="project" value="UniProtKB-KW"/>
</dbReference>
<accession>A0A4S2N5W7</accession>
<dbReference type="GO" id="GO:0005759">
    <property type="term" value="C:mitochondrial matrix"/>
    <property type="evidence" value="ECO:0007669"/>
    <property type="project" value="UniProtKB-SubCell"/>
</dbReference>
<organism evidence="7 8">
    <name type="scientific">Ascodesmis nigricans</name>
    <dbReference type="NCBI Taxonomy" id="341454"/>
    <lineage>
        <taxon>Eukaryota</taxon>
        <taxon>Fungi</taxon>
        <taxon>Dikarya</taxon>
        <taxon>Ascomycota</taxon>
        <taxon>Pezizomycotina</taxon>
        <taxon>Pezizomycetes</taxon>
        <taxon>Pezizales</taxon>
        <taxon>Ascodesmidaceae</taxon>
        <taxon>Ascodesmis</taxon>
    </lineage>
</organism>
<evidence type="ECO:0000256" key="2">
    <source>
        <dbReference type="ARBA" id="ARBA00022946"/>
    </source>
</evidence>
<comment type="subcellular location">
    <subcellularLocation>
        <location evidence="1">Mitochondrion matrix</location>
    </subcellularLocation>
</comment>
<keyword evidence="3" id="KW-0496">Mitochondrion</keyword>
<dbReference type="InterPro" id="IPR017703">
    <property type="entry name" value="YgfZ/GCV_T_CS"/>
</dbReference>
<dbReference type="InterPro" id="IPR057460">
    <property type="entry name" value="CAF17_C"/>
</dbReference>
<evidence type="ECO:0000256" key="1">
    <source>
        <dbReference type="ARBA" id="ARBA00004305"/>
    </source>
</evidence>
<dbReference type="STRING" id="341454.A0A4S2N5W7"/>
<dbReference type="OrthoDB" id="191995at2759"/>
<dbReference type="InterPro" id="IPR027266">
    <property type="entry name" value="TrmE/GcvT-like"/>
</dbReference>
<evidence type="ECO:0000256" key="3">
    <source>
        <dbReference type="ARBA" id="ARBA00023128"/>
    </source>
</evidence>
<dbReference type="Pfam" id="PF25455">
    <property type="entry name" value="Beta-barrel_CAF17_C"/>
    <property type="match status" value="1"/>
</dbReference>
<dbReference type="Gene3D" id="3.30.1360.120">
    <property type="entry name" value="Probable tRNA modification gtpase trme, domain 1"/>
    <property type="match status" value="2"/>
</dbReference>
<dbReference type="NCBIfam" id="TIGR03317">
    <property type="entry name" value="ygfZ_signature"/>
    <property type="match status" value="1"/>
</dbReference>
<dbReference type="SUPFAM" id="SSF103025">
    <property type="entry name" value="Folate-binding domain"/>
    <property type="match status" value="1"/>
</dbReference>
<keyword evidence="2" id="KW-0809">Transit peptide</keyword>